<accession>A0ABD5S792</accession>
<evidence type="ECO:0000256" key="1">
    <source>
        <dbReference type="SAM" id="Phobius"/>
    </source>
</evidence>
<dbReference type="AlphaFoldDB" id="A0ABD5S792"/>
<keyword evidence="3" id="KW-1185">Reference proteome</keyword>
<feature type="transmembrane region" description="Helical" evidence="1">
    <location>
        <begin position="139"/>
        <end position="166"/>
    </location>
</feature>
<sequence>HDRIVWTDDDFRHPPDWLADLRRDYERHGPVTELPFFVGRDPLSIVSEPLYALGGTLGVYVSGKAWGGGVLFDRDDLDEDAFLADLRRTVSDDGTLSEYLDVTPLKRTRRVPVGGTTKESLERHVRFVQIVRRHEPRDLAVMTLATCLVAAAAVLFPLPTALLLALV</sequence>
<keyword evidence="1" id="KW-0812">Transmembrane</keyword>
<protein>
    <submittedName>
        <fullName evidence="2">Glycosyltransferase family 2 protein</fullName>
    </submittedName>
</protein>
<keyword evidence="1" id="KW-1133">Transmembrane helix</keyword>
<evidence type="ECO:0000313" key="2">
    <source>
        <dbReference type="EMBL" id="MFC6727023.1"/>
    </source>
</evidence>
<feature type="non-terminal residue" evidence="2">
    <location>
        <position position="167"/>
    </location>
</feature>
<comment type="caution">
    <text evidence="2">The sequence shown here is derived from an EMBL/GenBank/DDBJ whole genome shotgun (WGS) entry which is preliminary data.</text>
</comment>
<proteinExistence type="predicted"/>
<reference evidence="2 3" key="1">
    <citation type="journal article" date="2019" name="Int. J. Syst. Evol. Microbiol.">
        <title>The Global Catalogue of Microorganisms (GCM) 10K type strain sequencing project: providing services to taxonomists for standard genome sequencing and annotation.</title>
        <authorList>
            <consortium name="The Broad Institute Genomics Platform"/>
            <consortium name="The Broad Institute Genome Sequencing Center for Infectious Disease"/>
            <person name="Wu L."/>
            <person name="Ma J."/>
        </authorList>
    </citation>
    <scope>NUCLEOTIDE SEQUENCE [LARGE SCALE GENOMIC DNA]</scope>
    <source>
        <strain evidence="2 3">NBRC 111368</strain>
    </source>
</reference>
<gene>
    <name evidence="2" type="ORF">ACFQE1_22105</name>
</gene>
<dbReference type="SUPFAM" id="SSF53448">
    <property type="entry name" value="Nucleotide-diphospho-sugar transferases"/>
    <property type="match status" value="1"/>
</dbReference>
<evidence type="ECO:0000313" key="3">
    <source>
        <dbReference type="Proteomes" id="UP001596328"/>
    </source>
</evidence>
<keyword evidence="1" id="KW-0472">Membrane</keyword>
<organism evidence="2 3">
    <name type="scientific">Halobium palmae</name>
    <dbReference type="NCBI Taxonomy" id="1776492"/>
    <lineage>
        <taxon>Archaea</taxon>
        <taxon>Methanobacteriati</taxon>
        <taxon>Methanobacteriota</taxon>
        <taxon>Stenosarchaea group</taxon>
        <taxon>Halobacteria</taxon>
        <taxon>Halobacteriales</taxon>
        <taxon>Haloferacaceae</taxon>
        <taxon>Halobium</taxon>
    </lineage>
</organism>
<dbReference type="EMBL" id="JBHSWU010001606">
    <property type="protein sequence ID" value="MFC6727023.1"/>
    <property type="molecule type" value="Genomic_DNA"/>
</dbReference>
<dbReference type="Proteomes" id="UP001596328">
    <property type="component" value="Unassembled WGS sequence"/>
</dbReference>
<name>A0ABD5S792_9EURY</name>
<dbReference type="InterPro" id="IPR029044">
    <property type="entry name" value="Nucleotide-diphossugar_trans"/>
</dbReference>
<feature type="non-terminal residue" evidence="2">
    <location>
        <position position="1"/>
    </location>
</feature>